<dbReference type="EMBL" id="BMKQ01000001">
    <property type="protein sequence ID" value="GGF52466.1"/>
    <property type="molecule type" value="Genomic_DNA"/>
</dbReference>
<reference evidence="1" key="1">
    <citation type="journal article" date="2014" name="Int. J. Syst. Evol. Microbiol.">
        <title>Complete genome sequence of Corynebacterium casei LMG S-19264T (=DSM 44701T), isolated from a smear-ripened cheese.</title>
        <authorList>
            <consortium name="US DOE Joint Genome Institute (JGI-PGF)"/>
            <person name="Walter F."/>
            <person name="Albersmeier A."/>
            <person name="Kalinowski J."/>
            <person name="Ruckert C."/>
        </authorList>
    </citation>
    <scope>NUCLEOTIDE SEQUENCE</scope>
    <source>
        <strain evidence="1">CGMCC 1.16067</strain>
    </source>
</reference>
<sequence>MAFRVHGVKETGPSYCRHVEGEALRRAVDAAMVPMVASLGGAGVLDAHWLPDRAGEPVVWLRVRTEIQRVELQAQAWLLPQVQVLLTRLSVPYAVIARLRLEVTSVEAEDDLLNG</sequence>
<organism evidence="1 2">
    <name type="scientific">Marmoricola endophyticus</name>
    <dbReference type="NCBI Taxonomy" id="2040280"/>
    <lineage>
        <taxon>Bacteria</taxon>
        <taxon>Bacillati</taxon>
        <taxon>Actinomycetota</taxon>
        <taxon>Actinomycetes</taxon>
        <taxon>Propionibacteriales</taxon>
        <taxon>Nocardioidaceae</taxon>
        <taxon>Marmoricola</taxon>
    </lineage>
</organism>
<evidence type="ECO:0000313" key="2">
    <source>
        <dbReference type="Proteomes" id="UP000649179"/>
    </source>
</evidence>
<reference evidence="1" key="2">
    <citation type="submission" date="2020-09" db="EMBL/GenBank/DDBJ databases">
        <authorList>
            <person name="Sun Q."/>
            <person name="Zhou Y."/>
        </authorList>
    </citation>
    <scope>NUCLEOTIDE SEQUENCE</scope>
    <source>
        <strain evidence="1">CGMCC 1.16067</strain>
    </source>
</reference>
<dbReference type="RefSeq" id="WP_188780331.1">
    <property type="nucleotide sequence ID" value="NZ_BMKQ01000001.1"/>
</dbReference>
<proteinExistence type="predicted"/>
<dbReference type="AlphaFoldDB" id="A0A917F4S0"/>
<name>A0A917F4S0_9ACTN</name>
<gene>
    <name evidence="1" type="ORF">GCM10011519_28030</name>
</gene>
<accession>A0A917F4S0</accession>
<comment type="caution">
    <text evidence="1">The sequence shown here is derived from an EMBL/GenBank/DDBJ whole genome shotgun (WGS) entry which is preliminary data.</text>
</comment>
<dbReference type="Proteomes" id="UP000649179">
    <property type="component" value="Unassembled WGS sequence"/>
</dbReference>
<protein>
    <submittedName>
        <fullName evidence="1">Uncharacterized protein</fullName>
    </submittedName>
</protein>
<evidence type="ECO:0000313" key="1">
    <source>
        <dbReference type="EMBL" id="GGF52466.1"/>
    </source>
</evidence>
<keyword evidence="2" id="KW-1185">Reference proteome</keyword>